<dbReference type="EMBL" id="JACLAU010000006">
    <property type="protein sequence ID" value="MBC2651268.1"/>
    <property type="molecule type" value="Genomic_DNA"/>
</dbReference>
<comment type="caution">
    <text evidence="2">The sequence shown here is derived from an EMBL/GenBank/DDBJ whole genome shotgun (WGS) entry which is preliminary data.</text>
</comment>
<organism evidence="2 3">
    <name type="scientific">Novosphingobium aerophilum</name>
    <dbReference type="NCBI Taxonomy" id="2839843"/>
    <lineage>
        <taxon>Bacteria</taxon>
        <taxon>Pseudomonadati</taxon>
        <taxon>Pseudomonadota</taxon>
        <taxon>Alphaproteobacteria</taxon>
        <taxon>Sphingomonadales</taxon>
        <taxon>Sphingomonadaceae</taxon>
        <taxon>Novosphingobium</taxon>
    </lineage>
</organism>
<proteinExistence type="predicted"/>
<feature type="compositionally biased region" description="Basic and acidic residues" evidence="1">
    <location>
        <begin position="73"/>
        <end position="87"/>
    </location>
</feature>
<dbReference type="AlphaFoldDB" id="A0A7X1F6H8"/>
<reference evidence="2 3" key="1">
    <citation type="submission" date="2020-08" db="EMBL/GenBank/DDBJ databases">
        <title>The genome sequence of Novosphingobium flavum 4Y4.</title>
        <authorList>
            <person name="Liu Y."/>
        </authorList>
    </citation>
    <scope>NUCLEOTIDE SEQUENCE [LARGE SCALE GENOMIC DNA]</scope>
    <source>
        <strain evidence="2 3">4Y4</strain>
    </source>
</reference>
<protein>
    <submittedName>
        <fullName evidence="2">Uncharacterized protein</fullName>
    </submittedName>
</protein>
<dbReference type="RefSeq" id="WP_185682691.1">
    <property type="nucleotide sequence ID" value="NZ_JACLAU010000006.1"/>
</dbReference>
<feature type="region of interest" description="Disordered" evidence="1">
    <location>
        <begin position="62"/>
        <end position="96"/>
    </location>
</feature>
<keyword evidence="3" id="KW-1185">Reference proteome</keyword>
<evidence type="ECO:0000256" key="1">
    <source>
        <dbReference type="SAM" id="MobiDB-lite"/>
    </source>
</evidence>
<name>A0A7X1F6H8_9SPHN</name>
<evidence type="ECO:0000313" key="2">
    <source>
        <dbReference type="EMBL" id="MBC2651268.1"/>
    </source>
</evidence>
<evidence type="ECO:0000313" key="3">
    <source>
        <dbReference type="Proteomes" id="UP000520156"/>
    </source>
</evidence>
<dbReference type="Proteomes" id="UP000520156">
    <property type="component" value="Unassembled WGS sequence"/>
</dbReference>
<gene>
    <name evidence="2" type="ORF">H7F49_06100</name>
</gene>
<sequence>MPELAGEFAKGRLQDGLVNGDHAGPRAEVDRIGIGQPFERGHHPVGHLAVLRLGPLGFHVLDREHAQSSGRRHQQEQRHRDRARKAEVPALGANPFSYDLFHPVS</sequence>
<accession>A0A7X1F6H8</accession>